<gene>
    <name evidence="2" type="ORF">FRX94_10800</name>
</gene>
<dbReference type="AlphaFoldDB" id="A0A5C5UAD8"/>
<evidence type="ECO:0000256" key="1">
    <source>
        <dbReference type="SAM" id="MobiDB-lite"/>
    </source>
</evidence>
<feature type="compositionally biased region" description="Polar residues" evidence="1">
    <location>
        <begin position="140"/>
        <end position="155"/>
    </location>
</feature>
<dbReference type="NCBIfam" id="TIGR03931">
    <property type="entry name" value="T7SS_Rv3446c"/>
    <property type="match status" value="1"/>
</dbReference>
<dbReference type="EMBL" id="VOHM01000027">
    <property type="protein sequence ID" value="TWT22818.1"/>
    <property type="molecule type" value="Genomic_DNA"/>
</dbReference>
<accession>A0A5C5UAD8</accession>
<comment type="caution">
    <text evidence="2">The sequence shown here is derived from an EMBL/GenBank/DDBJ whole genome shotgun (WGS) entry which is preliminary data.</text>
</comment>
<organism evidence="2 3">
    <name type="scientific">Corynebacterium canis</name>
    <dbReference type="NCBI Taxonomy" id="679663"/>
    <lineage>
        <taxon>Bacteria</taxon>
        <taxon>Bacillati</taxon>
        <taxon>Actinomycetota</taxon>
        <taxon>Actinomycetes</taxon>
        <taxon>Mycobacteriales</taxon>
        <taxon>Corynebacteriaceae</taxon>
        <taxon>Corynebacterium</taxon>
    </lineage>
</organism>
<evidence type="ECO:0000313" key="3">
    <source>
        <dbReference type="Proteomes" id="UP000320791"/>
    </source>
</evidence>
<keyword evidence="3" id="KW-1185">Reference proteome</keyword>
<dbReference type="InterPro" id="IPR023840">
    <property type="entry name" value="T7SS_Rv3446c"/>
</dbReference>
<evidence type="ECO:0000313" key="2">
    <source>
        <dbReference type="EMBL" id="TWT22818.1"/>
    </source>
</evidence>
<protein>
    <submittedName>
        <fullName evidence="2">Type VII secretion-associated protein</fullName>
    </submittedName>
</protein>
<proteinExistence type="predicted"/>
<feature type="region of interest" description="Disordered" evidence="1">
    <location>
        <begin position="135"/>
        <end position="156"/>
    </location>
</feature>
<sequence>MNIVVLDTATVFEADETAYRYDLTASAVAEDGGEAAKEIVEQARDLLQERWPHEEVVIDAPANVVAVLTAAFAGVGVLVKEDVEKPPMQPSAPKRLNIPRPRNPRRPAWFMPAIGAVVCCVGVACWWGTRPEPQLGGSVDSATARPSSETVQPSAQPVAELPGVEFAHGALRVRLPEGFRLEQREDGALTATGPDSELRILLAADPVYGVNSDAVYREVELMVQRDPTLEVREGQGFRDHAVRTIDYRETPGDGSTVSWVTWVESDHQFSMGCHTRAEPTIPQLAACRMAAGTLRIHLDGGGPGSEGTPGG</sequence>
<dbReference type="OrthoDB" id="4428093at2"/>
<reference evidence="2 3" key="1">
    <citation type="submission" date="2019-08" db="EMBL/GenBank/DDBJ databases">
        <authorList>
            <person name="Lei W."/>
        </authorList>
    </citation>
    <scope>NUCLEOTIDE SEQUENCE [LARGE SCALE GENOMIC DNA]</scope>
    <source>
        <strain evidence="2 3">CCUG 58627</strain>
    </source>
</reference>
<name>A0A5C5UAD8_9CORY</name>
<dbReference type="Proteomes" id="UP000320791">
    <property type="component" value="Unassembled WGS sequence"/>
</dbReference>
<dbReference type="RefSeq" id="WP_146325353.1">
    <property type="nucleotide sequence ID" value="NZ_BAABLR010000012.1"/>
</dbReference>